<accession>A0A0N1NWF6</accession>
<evidence type="ECO:0000313" key="10">
    <source>
        <dbReference type="EMBL" id="KPI35496.1"/>
    </source>
</evidence>
<gene>
    <name evidence="10" type="ORF">AB675_10991</name>
</gene>
<feature type="region of interest" description="Disordered" evidence="8">
    <location>
        <begin position="479"/>
        <end position="516"/>
    </location>
</feature>
<evidence type="ECO:0000256" key="2">
    <source>
        <dbReference type="ARBA" id="ARBA00004496"/>
    </source>
</evidence>
<evidence type="ECO:0000256" key="6">
    <source>
        <dbReference type="ARBA" id="ARBA00026071"/>
    </source>
</evidence>
<dbReference type="Gene3D" id="3.60.20.10">
    <property type="entry name" value="Glutamine Phosphoribosylpyrophosphate, subunit 1, domain 1"/>
    <property type="match status" value="1"/>
</dbReference>
<dbReference type="InterPro" id="IPR000426">
    <property type="entry name" value="Proteasome_asu_N"/>
</dbReference>
<comment type="subunit">
    <text evidence="6">The 26S proteasome consists of a 20S proteasome core and two 19S regulatory subunits. The 20S proteasome core is composed of 28 subunits that are arranged in four stacked rings, resulting in a barrel-shaped structure. The two end rings are each formed by seven alpha subunits, and the two central rings are each formed by seven beta subunits. The catalytic chamber with the active sites is on the inside of the barrel.</text>
</comment>
<reference evidence="10 11" key="1">
    <citation type="submission" date="2015-06" db="EMBL/GenBank/DDBJ databases">
        <title>Draft genome of the ant-associated black yeast Phialophora attae CBS 131958.</title>
        <authorList>
            <person name="Moreno L.F."/>
            <person name="Stielow B.J."/>
            <person name="de Hoog S."/>
            <person name="Vicente V.A."/>
            <person name="Weiss V.A."/>
            <person name="de Vries M."/>
            <person name="Cruz L.M."/>
            <person name="Souza E.M."/>
        </authorList>
    </citation>
    <scope>NUCLEOTIDE SEQUENCE [LARGE SCALE GENOMIC DNA]</scope>
    <source>
        <strain evidence="10 11">CBS 131958</strain>
    </source>
</reference>
<evidence type="ECO:0000259" key="9">
    <source>
        <dbReference type="PROSITE" id="PS00388"/>
    </source>
</evidence>
<dbReference type="InterPro" id="IPR050115">
    <property type="entry name" value="Proteasome_alpha"/>
</dbReference>
<dbReference type="STRING" id="1664694.A0A0N1NWF6"/>
<dbReference type="OrthoDB" id="431557at2759"/>
<feature type="compositionally biased region" description="Basic and acidic residues" evidence="8">
    <location>
        <begin position="683"/>
        <end position="693"/>
    </location>
</feature>
<feature type="compositionally biased region" description="Gly residues" evidence="8">
    <location>
        <begin position="346"/>
        <end position="358"/>
    </location>
</feature>
<evidence type="ECO:0000256" key="7">
    <source>
        <dbReference type="PROSITE-ProRule" id="PRU00808"/>
    </source>
</evidence>
<protein>
    <submittedName>
        <fullName evidence="10">Putative proteasome subunit alpha type-2</fullName>
    </submittedName>
</protein>
<evidence type="ECO:0000256" key="8">
    <source>
        <dbReference type="SAM" id="MobiDB-lite"/>
    </source>
</evidence>
<dbReference type="PROSITE" id="PS00388">
    <property type="entry name" value="PROTEASOME_ALPHA_1"/>
    <property type="match status" value="1"/>
</dbReference>
<dbReference type="AlphaFoldDB" id="A0A0N1NWF6"/>
<dbReference type="FunFam" id="3.60.20.10:FF:000048">
    <property type="entry name" value="Proteasome subunit alpha type-2"/>
    <property type="match status" value="1"/>
</dbReference>
<dbReference type="EMBL" id="LFJN01000039">
    <property type="protein sequence ID" value="KPI35496.1"/>
    <property type="molecule type" value="Genomic_DNA"/>
</dbReference>
<dbReference type="CDD" id="cd03750">
    <property type="entry name" value="proteasome_alpha_type_2"/>
    <property type="match status" value="1"/>
</dbReference>
<comment type="subcellular location">
    <subcellularLocation>
        <location evidence="2">Cytoplasm</location>
    </subcellularLocation>
    <subcellularLocation>
        <location evidence="1">Nucleus</location>
    </subcellularLocation>
</comment>
<feature type="compositionally biased region" description="Pro residues" evidence="8">
    <location>
        <begin position="397"/>
        <end position="408"/>
    </location>
</feature>
<evidence type="ECO:0000256" key="4">
    <source>
        <dbReference type="ARBA" id="ARBA00022942"/>
    </source>
</evidence>
<dbReference type="VEuPathDB" id="FungiDB:AB675_10991"/>
<dbReference type="RefSeq" id="XP_017995459.1">
    <property type="nucleotide sequence ID" value="XM_018139800.1"/>
</dbReference>
<dbReference type="InterPro" id="IPR001353">
    <property type="entry name" value="Proteasome_sua/b"/>
</dbReference>
<keyword evidence="11" id="KW-1185">Reference proteome</keyword>
<feature type="compositionally biased region" description="Low complexity" evidence="8">
    <location>
        <begin position="487"/>
        <end position="510"/>
    </location>
</feature>
<dbReference type="GO" id="GO:0006511">
    <property type="term" value="P:ubiquitin-dependent protein catabolic process"/>
    <property type="evidence" value="ECO:0007669"/>
    <property type="project" value="InterPro"/>
</dbReference>
<keyword evidence="4 7" id="KW-0647">Proteasome</keyword>
<dbReference type="InterPro" id="IPR054508">
    <property type="entry name" value="PIR1-like_C"/>
</dbReference>
<dbReference type="Pfam" id="PF00227">
    <property type="entry name" value="Proteasome"/>
    <property type="match status" value="2"/>
</dbReference>
<evidence type="ECO:0000256" key="3">
    <source>
        <dbReference type="ARBA" id="ARBA00022490"/>
    </source>
</evidence>
<dbReference type="SUPFAM" id="SSF56235">
    <property type="entry name" value="N-terminal nucleophile aminohydrolases (Ntn hydrolases)"/>
    <property type="match status" value="1"/>
</dbReference>
<dbReference type="GeneID" id="28731680"/>
<dbReference type="PROSITE" id="PS51475">
    <property type="entry name" value="PROTEASOME_ALPHA_2"/>
    <property type="match status" value="1"/>
</dbReference>
<dbReference type="InterPro" id="IPR029055">
    <property type="entry name" value="Ntn_hydrolases_N"/>
</dbReference>
<dbReference type="Proteomes" id="UP000038010">
    <property type="component" value="Unassembled WGS sequence"/>
</dbReference>
<evidence type="ECO:0000313" key="11">
    <source>
        <dbReference type="Proteomes" id="UP000038010"/>
    </source>
</evidence>
<keyword evidence="5" id="KW-0539">Nucleus</keyword>
<dbReference type="GO" id="GO:0019773">
    <property type="term" value="C:proteasome core complex, alpha-subunit complex"/>
    <property type="evidence" value="ECO:0007669"/>
    <property type="project" value="UniProtKB-UniRule"/>
</dbReference>
<comment type="similarity">
    <text evidence="7">Belongs to the peptidase T1A family.</text>
</comment>
<name>A0A0N1NWF6_9EURO</name>
<feature type="region of interest" description="Disordered" evidence="8">
    <location>
        <begin position="334"/>
        <end position="410"/>
    </location>
</feature>
<keyword evidence="3" id="KW-0963">Cytoplasm</keyword>
<dbReference type="InterPro" id="IPR023332">
    <property type="entry name" value="Proteasome_alpha-type"/>
</dbReference>
<organism evidence="10 11">
    <name type="scientific">Cyphellophora attinorum</name>
    <dbReference type="NCBI Taxonomy" id="1664694"/>
    <lineage>
        <taxon>Eukaryota</taxon>
        <taxon>Fungi</taxon>
        <taxon>Dikarya</taxon>
        <taxon>Ascomycota</taxon>
        <taxon>Pezizomycotina</taxon>
        <taxon>Eurotiomycetes</taxon>
        <taxon>Chaetothyriomycetidae</taxon>
        <taxon>Chaetothyriales</taxon>
        <taxon>Cyphellophoraceae</taxon>
        <taxon>Cyphellophora</taxon>
    </lineage>
</organism>
<evidence type="ECO:0000256" key="5">
    <source>
        <dbReference type="ARBA" id="ARBA00023242"/>
    </source>
</evidence>
<proteinExistence type="inferred from homology"/>
<dbReference type="Pfam" id="PF10584">
    <property type="entry name" value="Proteasome_A_N"/>
    <property type="match status" value="1"/>
</dbReference>
<comment type="caution">
    <text evidence="10">The sequence shown here is derived from an EMBL/GenBank/DDBJ whole genome shotgun (WGS) entry which is preliminary data.</text>
</comment>
<sequence length="693" mass="73535">MADRYSFSLTTFSPSGKLVQIEYALNAVNQGVTSLGIKATNGIVLATEKKSSSPLIDAPSLSKVSLITPNIGMVYSGMGPDYRVLVDKARKVSHTNYKRIYNEYPPTRILVQDVARVMQEATQSGGVRPYGVSLLIAGWDDGIEPETEEAKEGETEAEKKLASRKTGGILKGGPSLYQVDPSGSYFPWKATAIGKSSTSAKTFLEKRYNENLELEDAIHIALLTLKETIEGEMNGDTVDIAVVGDPSNHLLGYEGVDGAVGPRFRKLSKEEIEDYLTNFFISASLLFNLVAASPLLVPRQAVTDAIAPPASPPPSCSNSYSGIFGIAVQNLTASDDGSGSARRRWGPGGPGGPGGSGGWDDADGSWASQARPSCTSTQVAAPTAAPTRRCSCEEDPPAPASTPPPPPITVAQIAQIGDGQIQGGLHTLTMMPINQIGDGQIQNQRVTYAPENYTPPTTTTSLTTGDVSPAATNTVDATIASPSADMSTASAVPTTTPSPSSTSSSNSTSSDTDGYDMVSCRSNSSLQLHLSDSILTDALGRTGYIASNYQFQFDGPPQSEAIYTSGWSVCSNGTLALGNSTVFWQCLSGDFYNLYDRNWAAQCSPVSLRIVQFVDCPTEDTGSGNGTTTTRRKRRSLWDMLDDLGRPAIDSGTIELGRGTAAQALGLWSSSSAGRQHIARKQPTHEKNDFYRP</sequence>
<evidence type="ECO:0000256" key="1">
    <source>
        <dbReference type="ARBA" id="ARBA00004123"/>
    </source>
</evidence>
<dbReference type="GO" id="GO:0005634">
    <property type="term" value="C:nucleus"/>
    <property type="evidence" value="ECO:0007669"/>
    <property type="project" value="UniProtKB-SubCell"/>
</dbReference>
<dbReference type="GO" id="GO:0005737">
    <property type="term" value="C:cytoplasm"/>
    <property type="evidence" value="ECO:0007669"/>
    <property type="project" value="UniProtKB-SubCell"/>
</dbReference>
<feature type="domain" description="Proteasome alpha-type subunits" evidence="9">
    <location>
        <begin position="5"/>
        <end position="27"/>
    </location>
</feature>
<feature type="compositionally biased region" description="Polar residues" evidence="8">
    <location>
        <begin position="370"/>
        <end position="380"/>
    </location>
</feature>
<dbReference type="Pfam" id="PF22799">
    <property type="entry name" value="PIR1-like_C"/>
    <property type="match status" value="1"/>
</dbReference>
<dbReference type="PANTHER" id="PTHR11599">
    <property type="entry name" value="PROTEASOME SUBUNIT ALPHA/BETA"/>
    <property type="match status" value="1"/>
</dbReference>
<feature type="region of interest" description="Disordered" evidence="8">
    <location>
        <begin position="674"/>
        <end position="693"/>
    </location>
</feature>
<dbReference type="SMART" id="SM00948">
    <property type="entry name" value="Proteasome_A_N"/>
    <property type="match status" value="1"/>
</dbReference>